<reference evidence="1" key="1">
    <citation type="submission" date="2023-06" db="EMBL/GenBank/DDBJ databases">
        <title>Genome-scale phylogeny and comparative genomics of the fungal order Sordariales.</title>
        <authorList>
            <consortium name="Lawrence Berkeley National Laboratory"/>
            <person name="Hensen N."/>
            <person name="Bonometti L."/>
            <person name="Westerberg I."/>
            <person name="Brannstrom I.O."/>
            <person name="Guillou S."/>
            <person name="Cros-Aarteil S."/>
            <person name="Calhoun S."/>
            <person name="Haridas S."/>
            <person name="Kuo A."/>
            <person name="Mondo S."/>
            <person name="Pangilinan J."/>
            <person name="Riley R."/>
            <person name="Labutti K."/>
            <person name="Andreopoulos B."/>
            <person name="Lipzen A."/>
            <person name="Chen C."/>
            <person name="Yanf M."/>
            <person name="Daum C."/>
            <person name="Ng V."/>
            <person name="Clum A."/>
            <person name="Steindorff A."/>
            <person name="Ohm R."/>
            <person name="Martin F."/>
            <person name="Silar P."/>
            <person name="Natvig D."/>
            <person name="Lalanne C."/>
            <person name="Gautier V."/>
            <person name="Ament-Velasquez S.L."/>
            <person name="Kruys A."/>
            <person name="Hutchinson M.I."/>
            <person name="Powell A.J."/>
            <person name="Barry K."/>
            <person name="Miller A.N."/>
            <person name="Grigoriev I.V."/>
            <person name="Debuchy R."/>
            <person name="Gladieux P."/>
            <person name="Thoren M.H."/>
            <person name="Johannesson H."/>
        </authorList>
    </citation>
    <scope>NUCLEOTIDE SEQUENCE</scope>
    <source>
        <strain evidence="1">CBS 606.72</strain>
    </source>
</reference>
<dbReference type="InterPro" id="IPR043129">
    <property type="entry name" value="ATPase_NBD"/>
</dbReference>
<dbReference type="PANTHER" id="PTHR14187:SF82">
    <property type="entry name" value="FAMILY CHAPERONE, PUTATIVE (AFU_ORTHOLOGUE AFUA_7G08575)-RELATED"/>
    <property type="match status" value="1"/>
</dbReference>
<evidence type="ECO:0000313" key="2">
    <source>
        <dbReference type="Proteomes" id="UP001175000"/>
    </source>
</evidence>
<dbReference type="Gene3D" id="3.30.420.40">
    <property type="match status" value="1"/>
</dbReference>
<name>A0AA39WLG8_9PEZI</name>
<accession>A0AA39WLG8</accession>
<comment type="caution">
    <text evidence="1">The sequence shown here is derived from an EMBL/GenBank/DDBJ whole genome shotgun (WGS) entry which is preliminary data.</text>
</comment>
<evidence type="ECO:0008006" key="3">
    <source>
        <dbReference type="Google" id="ProtNLM"/>
    </source>
</evidence>
<dbReference type="EMBL" id="JAULSU010000005">
    <property type="protein sequence ID" value="KAK0617593.1"/>
    <property type="molecule type" value="Genomic_DNA"/>
</dbReference>
<keyword evidence="2" id="KW-1185">Reference proteome</keyword>
<proteinExistence type="predicted"/>
<organism evidence="1 2">
    <name type="scientific">Immersiella caudata</name>
    <dbReference type="NCBI Taxonomy" id="314043"/>
    <lineage>
        <taxon>Eukaryota</taxon>
        <taxon>Fungi</taxon>
        <taxon>Dikarya</taxon>
        <taxon>Ascomycota</taxon>
        <taxon>Pezizomycotina</taxon>
        <taxon>Sordariomycetes</taxon>
        <taxon>Sordariomycetidae</taxon>
        <taxon>Sordariales</taxon>
        <taxon>Lasiosphaeriaceae</taxon>
        <taxon>Immersiella</taxon>
    </lineage>
</organism>
<dbReference type="PANTHER" id="PTHR14187">
    <property type="entry name" value="ALPHA KINASE/ELONGATION FACTOR 2 KINASE"/>
    <property type="match status" value="1"/>
</dbReference>
<dbReference type="CDD" id="cd10170">
    <property type="entry name" value="ASKHA_NBD_HSP70"/>
    <property type="match status" value="1"/>
</dbReference>
<dbReference type="Proteomes" id="UP001175000">
    <property type="component" value="Unassembled WGS sequence"/>
</dbReference>
<gene>
    <name evidence="1" type="ORF">B0T14DRAFT_569083</name>
</gene>
<evidence type="ECO:0000313" key="1">
    <source>
        <dbReference type="EMBL" id="KAK0617593.1"/>
    </source>
</evidence>
<protein>
    <recommendedName>
        <fullName evidence="3">Actin-like ATPase domain-containing protein</fullName>
    </recommendedName>
</protein>
<sequence length="638" mass="71226">MNPNGSRPSGERLVVCIDYGTTYSGAAWAMVTDETPPSSDQGYVVDRWEGTTDKKVPSEITYDERATKKWGAELSDQPGVIRETKLTLPKPSLTDALDHLAFMLSSASKLNRAEPVPLHLLKSSEAIITDYLGELAAVVRTDVRHRRGLVEIETVPIELIITHPGQWDDRARNITFRAAVEGFRRAFSEHSPEQWTYRLVTEPEACARYTIKECFIVVDGGGGTVDVVSYQVTGLSPNITMRKVSEEASDPCGSTFIDKQFMEVVLPERLGPEEFRKLSGDAYVAGHHTVLTPGLQDVRAKFLNVKHRFRGSSNPDEPPPTAFIELPEGVCDEDIPDRNIKDGSLILTCRDMEEIFDKSMSGTLNLIRRQIGQIRDGGFQPRTIFLSGGLSRSDYFYERIKAFARNFQPRINVLRGPTGLEQSSTADVFSSWMAVARGGLLIGLGVDCVTPAPSLPCPFHLGFVLSERFALHKHPESLRYTDSFDKVERAKNHIKWVISKGDLVPPDKTIEQELKLVHKMSMPAHKPGSITAVLSWEDSFSGLPGQLDKLTAPQIVKLEYSFETIPKDMHHRLWRRVPKMEERPEHCVLTMQLDVSLSHRGVDLTLLCGKEKDLLGNTATPGYALARQFIPFGQGFAR</sequence>
<dbReference type="SUPFAM" id="SSF53067">
    <property type="entry name" value="Actin-like ATPase domain"/>
    <property type="match status" value="2"/>
</dbReference>
<dbReference type="AlphaFoldDB" id="A0AA39WLG8"/>